<evidence type="ECO:0000313" key="4">
    <source>
        <dbReference type="Proteomes" id="UP000654075"/>
    </source>
</evidence>
<evidence type="ECO:0000313" key="3">
    <source>
        <dbReference type="EMBL" id="CAE8617334.1"/>
    </source>
</evidence>
<dbReference type="AlphaFoldDB" id="A0A813FUV0"/>
<dbReference type="PANTHER" id="PTHR46573:SF1">
    <property type="entry name" value="WD REPEAT, SAM AND U-BOX DOMAIN-CONTAINING PROTEIN 1"/>
    <property type="match status" value="1"/>
</dbReference>
<reference evidence="3" key="1">
    <citation type="submission" date="2021-02" db="EMBL/GenBank/DDBJ databases">
        <authorList>
            <person name="Dougan E. K."/>
            <person name="Rhodes N."/>
            <person name="Thang M."/>
            <person name="Chan C."/>
        </authorList>
    </citation>
    <scope>NUCLEOTIDE SEQUENCE</scope>
</reference>
<sequence>MAGSGECEDDEILRLLPPPTSFCCPITQHLMLDPVAAADGQVYERSAIEEWFRRCSGPLRSPLTNLPLPTVLLAPNRALQRAIEEYLHGRPELVRKELDRASVAEAVRLWAEELQSAKIDSNQALLMARAALAELRQPLAKLREALAAGEQAAAEFENKLCAAEAAVGVETTAAVRNFAAPSAAQTSASPPKNNSSSGSSSDRRKNGDSTLLVPALAGGQQQLSSGVWQVFSTGCFCGCERGWFCGHLGERRPCEATAKTSNNSSALVCSRSFRLGLLSQL</sequence>
<proteinExistence type="predicted"/>
<dbReference type="InterPro" id="IPR003613">
    <property type="entry name" value="Ubox_domain"/>
</dbReference>
<dbReference type="InterPro" id="IPR052085">
    <property type="entry name" value="WD-SAM-U-box"/>
</dbReference>
<feature type="compositionally biased region" description="Low complexity" evidence="1">
    <location>
        <begin position="181"/>
        <end position="200"/>
    </location>
</feature>
<evidence type="ECO:0000259" key="2">
    <source>
        <dbReference type="PROSITE" id="PS51698"/>
    </source>
</evidence>
<keyword evidence="4" id="KW-1185">Reference proteome</keyword>
<comment type="caution">
    <text evidence="3">The sequence shown here is derived from an EMBL/GenBank/DDBJ whole genome shotgun (WGS) entry which is preliminary data.</text>
</comment>
<dbReference type="OrthoDB" id="10064100at2759"/>
<dbReference type="PANTHER" id="PTHR46573">
    <property type="entry name" value="WD REPEAT, SAM AND U-BOX DOMAIN-CONTAINING PROTEIN 1"/>
    <property type="match status" value="1"/>
</dbReference>
<organism evidence="3 4">
    <name type="scientific">Polarella glacialis</name>
    <name type="common">Dinoflagellate</name>
    <dbReference type="NCBI Taxonomy" id="89957"/>
    <lineage>
        <taxon>Eukaryota</taxon>
        <taxon>Sar</taxon>
        <taxon>Alveolata</taxon>
        <taxon>Dinophyceae</taxon>
        <taxon>Suessiales</taxon>
        <taxon>Suessiaceae</taxon>
        <taxon>Polarella</taxon>
    </lineage>
</organism>
<gene>
    <name evidence="3" type="ORF">PGLA1383_LOCUS34996</name>
</gene>
<protein>
    <recommendedName>
        <fullName evidence="2">U-box domain-containing protein</fullName>
    </recommendedName>
</protein>
<dbReference type="PROSITE" id="PS51698">
    <property type="entry name" value="U_BOX"/>
    <property type="match status" value="1"/>
</dbReference>
<name>A0A813FUV0_POLGL</name>
<evidence type="ECO:0000256" key="1">
    <source>
        <dbReference type="SAM" id="MobiDB-lite"/>
    </source>
</evidence>
<dbReference type="SUPFAM" id="SSF57850">
    <property type="entry name" value="RING/U-box"/>
    <property type="match status" value="1"/>
</dbReference>
<dbReference type="GO" id="GO:0016567">
    <property type="term" value="P:protein ubiquitination"/>
    <property type="evidence" value="ECO:0007669"/>
    <property type="project" value="InterPro"/>
</dbReference>
<dbReference type="EMBL" id="CAJNNV010026133">
    <property type="protein sequence ID" value="CAE8617334.1"/>
    <property type="molecule type" value="Genomic_DNA"/>
</dbReference>
<dbReference type="SMART" id="SM00504">
    <property type="entry name" value="Ubox"/>
    <property type="match status" value="1"/>
</dbReference>
<dbReference type="Proteomes" id="UP000654075">
    <property type="component" value="Unassembled WGS sequence"/>
</dbReference>
<accession>A0A813FUV0</accession>
<dbReference type="GO" id="GO:0004842">
    <property type="term" value="F:ubiquitin-protein transferase activity"/>
    <property type="evidence" value="ECO:0007669"/>
    <property type="project" value="InterPro"/>
</dbReference>
<feature type="region of interest" description="Disordered" evidence="1">
    <location>
        <begin position="181"/>
        <end position="209"/>
    </location>
</feature>
<feature type="domain" description="U-box" evidence="2">
    <location>
        <begin position="17"/>
        <end position="93"/>
    </location>
</feature>
<dbReference type="CDD" id="cd16655">
    <property type="entry name" value="RING-Ubox_WDSUB1-like"/>
    <property type="match status" value="1"/>
</dbReference>
<dbReference type="Gene3D" id="3.30.40.10">
    <property type="entry name" value="Zinc/RING finger domain, C3HC4 (zinc finger)"/>
    <property type="match status" value="1"/>
</dbReference>
<dbReference type="Pfam" id="PF04564">
    <property type="entry name" value="U-box"/>
    <property type="match status" value="1"/>
</dbReference>
<dbReference type="InterPro" id="IPR013083">
    <property type="entry name" value="Znf_RING/FYVE/PHD"/>
</dbReference>